<reference evidence="5" key="1">
    <citation type="submission" date="2017-10" db="EMBL/GenBank/DDBJ databases">
        <title>Rapid genome shrinkage in a self-fertile nematode reveals novel sperm competition proteins.</title>
        <authorList>
            <person name="Yin D."/>
            <person name="Schwarz E.M."/>
            <person name="Thomas C.G."/>
            <person name="Felde R.L."/>
            <person name="Korf I.F."/>
            <person name="Cutter A.D."/>
            <person name="Schartner C.M."/>
            <person name="Ralston E.J."/>
            <person name="Meyer B.J."/>
            <person name="Haag E.S."/>
        </authorList>
    </citation>
    <scope>NUCLEOTIDE SEQUENCE [LARGE SCALE GENOMIC DNA]</scope>
    <source>
        <strain evidence="5">JU1422</strain>
    </source>
</reference>
<dbReference type="Proteomes" id="UP000230233">
    <property type="component" value="Chromosome IV"/>
</dbReference>
<dbReference type="Pfam" id="PF03761">
    <property type="entry name" value="DUF316"/>
    <property type="match status" value="1"/>
</dbReference>
<comment type="caution">
    <text evidence="4">The sequence shown here is derived from an EMBL/GenBank/DDBJ whole genome shotgun (WGS) entry which is preliminary data.</text>
</comment>
<dbReference type="AlphaFoldDB" id="A0A2G5U8C1"/>
<keyword evidence="2" id="KW-0732">Signal</keyword>
<dbReference type="SMART" id="SM00020">
    <property type="entry name" value="Tryp_SPc"/>
    <property type="match status" value="1"/>
</dbReference>
<dbReference type="InterPro" id="IPR001314">
    <property type="entry name" value="Peptidase_S1A"/>
</dbReference>
<dbReference type="InterPro" id="IPR005514">
    <property type="entry name" value="DUF316"/>
</dbReference>
<dbReference type="GO" id="GO:0006508">
    <property type="term" value="P:proteolysis"/>
    <property type="evidence" value="ECO:0007669"/>
    <property type="project" value="InterPro"/>
</dbReference>
<feature type="chain" id="PRO_5013862199" description="Peptidase S1 domain-containing protein" evidence="2">
    <location>
        <begin position="19"/>
        <end position="291"/>
    </location>
</feature>
<dbReference type="SUPFAM" id="SSF50494">
    <property type="entry name" value="Trypsin-like serine proteases"/>
    <property type="match status" value="1"/>
</dbReference>
<evidence type="ECO:0000313" key="5">
    <source>
        <dbReference type="Proteomes" id="UP000230233"/>
    </source>
</evidence>
<dbReference type="STRING" id="1611254.A0A2G5U8C1"/>
<gene>
    <name evidence="4" type="primary">Cnig_chr_IV.g15013</name>
    <name evidence="4" type="ORF">B9Z55_015013</name>
</gene>
<sequence length="291" mass="33478">MNRLLLLLVFFLFGGIWCDHRLSSEESQYWKANCGTKPHHSRRFESRRIAGGQPIQGDAAPWAVLLESVTGSCSGTIISPRHVLTVSHCLMANSTEYDYRLQQARRECSDWDWISYPGISWFNIKNSYGKLLSNKVSRVIMMNYCYQPNNLYDDMMILELSENIQLDDYAYPACVSSNPNFQEINNQVRITAYGHNSWYWFNDDGLGTYMLRSGVFQIFQYYNDGRFMWLSGQNSGVNTRPGDSGGSVILYENGRYYVIGAFSYGYQNHFWSGVSSVFAHHHQICKHTGIC</sequence>
<dbReference type="PANTHER" id="PTHR22596:SF7">
    <property type="entry name" value="PEPTIDASE S1 DOMAIN-CONTAINING PROTEIN"/>
    <property type="match status" value="1"/>
</dbReference>
<dbReference type="InterPro" id="IPR043504">
    <property type="entry name" value="Peptidase_S1_PA_chymotrypsin"/>
</dbReference>
<name>A0A2G5U8C1_9PELO</name>
<dbReference type="EMBL" id="PDUG01000004">
    <property type="protein sequence ID" value="PIC35759.1"/>
    <property type="molecule type" value="Genomic_DNA"/>
</dbReference>
<evidence type="ECO:0000313" key="4">
    <source>
        <dbReference type="EMBL" id="PIC35759.1"/>
    </source>
</evidence>
<dbReference type="OrthoDB" id="7754674at2759"/>
<accession>A0A2G5U8C1</accession>
<dbReference type="Gene3D" id="2.40.10.10">
    <property type="entry name" value="Trypsin-like serine proteases"/>
    <property type="match status" value="1"/>
</dbReference>
<dbReference type="InterPro" id="IPR009003">
    <property type="entry name" value="Peptidase_S1_PA"/>
</dbReference>
<dbReference type="InterPro" id="IPR033116">
    <property type="entry name" value="TRYPSIN_SER"/>
</dbReference>
<evidence type="ECO:0000256" key="1">
    <source>
        <dbReference type="ARBA" id="ARBA00023157"/>
    </source>
</evidence>
<evidence type="ECO:0000256" key="2">
    <source>
        <dbReference type="SAM" id="SignalP"/>
    </source>
</evidence>
<dbReference type="PRINTS" id="PR00722">
    <property type="entry name" value="CHYMOTRYPSIN"/>
</dbReference>
<organism evidence="4 5">
    <name type="scientific">Caenorhabditis nigoni</name>
    <dbReference type="NCBI Taxonomy" id="1611254"/>
    <lineage>
        <taxon>Eukaryota</taxon>
        <taxon>Metazoa</taxon>
        <taxon>Ecdysozoa</taxon>
        <taxon>Nematoda</taxon>
        <taxon>Chromadorea</taxon>
        <taxon>Rhabditida</taxon>
        <taxon>Rhabditina</taxon>
        <taxon>Rhabditomorpha</taxon>
        <taxon>Rhabditoidea</taxon>
        <taxon>Rhabditidae</taxon>
        <taxon>Peloderinae</taxon>
        <taxon>Caenorhabditis</taxon>
    </lineage>
</organism>
<dbReference type="GO" id="GO:0004252">
    <property type="term" value="F:serine-type endopeptidase activity"/>
    <property type="evidence" value="ECO:0007669"/>
    <property type="project" value="InterPro"/>
</dbReference>
<dbReference type="InterPro" id="IPR001254">
    <property type="entry name" value="Trypsin_dom"/>
</dbReference>
<dbReference type="PANTHER" id="PTHR22596">
    <property type="entry name" value="TRYPSIN-LIKE PROTEASE PROTEIN 6"/>
    <property type="match status" value="1"/>
</dbReference>
<dbReference type="PROSITE" id="PS50240">
    <property type="entry name" value="TRYPSIN_DOM"/>
    <property type="match status" value="1"/>
</dbReference>
<feature type="signal peptide" evidence="2">
    <location>
        <begin position="1"/>
        <end position="18"/>
    </location>
</feature>
<evidence type="ECO:0000259" key="3">
    <source>
        <dbReference type="PROSITE" id="PS50240"/>
    </source>
</evidence>
<keyword evidence="5" id="KW-1185">Reference proteome</keyword>
<dbReference type="PROSITE" id="PS00135">
    <property type="entry name" value="TRYPSIN_SER"/>
    <property type="match status" value="1"/>
</dbReference>
<protein>
    <recommendedName>
        <fullName evidence="3">Peptidase S1 domain-containing protein</fullName>
    </recommendedName>
</protein>
<proteinExistence type="predicted"/>
<keyword evidence="1" id="KW-1015">Disulfide bond</keyword>
<feature type="domain" description="Peptidase S1" evidence="3">
    <location>
        <begin position="49"/>
        <end position="291"/>
    </location>
</feature>